<feature type="region of interest" description="Disordered" evidence="1">
    <location>
        <begin position="1"/>
        <end position="22"/>
    </location>
</feature>
<accession>A0A7J8KAQ7</accession>
<dbReference type="Proteomes" id="UP000593571">
    <property type="component" value="Unassembled WGS sequence"/>
</dbReference>
<gene>
    <name evidence="2" type="ORF">HJG63_007795</name>
</gene>
<comment type="caution">
    <text evidence="2">The sequence shown here is derived from an EMBL/GenBank/DDBJ whole genome shotgun (WGS) entry which is preliminary data.</text>
</comment>
<name>A0A7J8KAQ7_ROUAE</name>
<proteinExistence type="predicted"/>
<reference evidence="2 3" key="1">
    <citation type="journal article" date="2020" name="Nature">
        <title>Six reference-quality genomes reveal evolution of bat adaptations.</title>
        <authorList>
            <person name="Jebb D."/>
            <person name="Huang Z."/>
            <person name="Pippel M."/>
            <person name="Hughes G.M."/>
            <person name="Lavrichenko K."/>
            <person name="Devanna P."/>
            <person name="Winkler S."/>
            <person name="Jermiin L.S."/>
            <person name="Skirmuntt E.C."/>
            <person name="Katzourakis A."/>
            <person name="Burkitt-Gray L."/>
            <person name="Ray D.A."/>
            <person name="Sullivan K.A.M."/>
            <person name="Roscito J.G."/>
            <person name="Kirilenko B.M."/>
            <person name="Davalos L.M."/>
            <person name="Corthals A.P."/>
            <person name="Power M.L."/>
            <person name="Jones G."/>
            <person name="Ransome R.D."/>
            <person name="Dechmann D.K.N."/>
            <person name="Locatelli A.G."/>
            <person name="Puechmaille S.J."/>
            <person name="Fedrigo O."/>
            <person name="Jarvis E.D."/>
            <person name="Hiller M."/>
            <person name="Vernes S.C."/>
            <person name="Myers E.W."/>
            <person name="Teeling E.C."/>
        </authorList>
    </citation>
    <scope>NUCLEOTIDE SEQUENCE [LARGE SCALE GENOMIC DNA]</scope>
    <source>
        <strain evidence="2">MRouAeg1</strain>
        <tissue evidence="2">Muscle</tissue>
    </source>
</reference>
<protein>
    <submittedName>
        <fullName evidence="2">Uncharacterized protein</fullName>
    </submittedName>
</protein>
<keyword evidence="3" id="KW-1185">Reference proteome</keyword>
<organism evidence="2 3">
    <name type="scientific">Rousettus aegyptiacus</name>
    <name type="common">Egyptian fruit bat</name>
    <name type="synonym">Pteropus aegyptiacus</name>
    <dbReference type="NCBI Taxonomy" id="9407"/>
    <lineage>
        <taxon>Eukaryota</taxon>
        <taxon>Metazoa</taxon>
        <taxon>Chordata</taxon>
        <taxon>Craniata</taxon>
        <taxon>Vertebrata</taxon>
        <taxon>Euteleostomi</taxon>
        <taxon>Mammalia</taxon>
        <taxon>Eutheria</taxon>
        <taxon>Laurasiatheria</taxon>
        <taxon>Chiroptera</taxon>
        <taxon>Yinpterochiroptera</taxon>
        <taxon>Pteropodoidea</taxon>
        <taxon>Pteropodidae</taxon>
        <taxon>Rousettinae</taxon>
        <taxon>Rousettus</taxon>
    </lineage>
</organism>
<dbReference type="AlphaFoldDB" id="A0A7J8KAQ7"/>
<evidence type="ECO:0000313" key="3">
    <source>
        <dbReference type="Proteomes" id="UP000593571"/>
    </source>
</evidence>
<feature type="region of interest" description="Disordered" evidence="1">
    <location>
        <begin position="42"/>
        <end position="73"/>
    </location>
</feature>
<evidence type="ECO:0000313" key="2">
    <source>
        <dbReference type="EMBL" id="KAF6505909.1"/>
    </source>
</evidence>
<evidence type="ECO:0000256" key="1">
    <source>
        <dbReference type="SAM" id="MobiDB-lite"/>
    </source>
</evidence>
<dbReference type="EMBL" id="JACASE010000001">
    <property type="protein sequence ID" value="KAF6505909.1"/>
    <property type="molecule type" value="Genomic_DNA"/>
</dbReference>
<dbReference type="OrthoDB" id="10384368at2759"/>
<sequence>MGHWPFEGQNRAGPKDVNGSDWLKIGSRKPELRTNTYLLARKRSTRSWAPRSERPQQIPDPQAKFSETSGVRKYSRDHWQIPDISDPQVDVESVDLQAKPRNHRRIPETYRFPRPQTLRQLRNHRLIGQIPLRPQQLANTTSS</sequence>